<reference evidence="11" key="1">
    <citation type="submission" date="2022-04" db="EMBL/GenBank/DDBJ databases">
        <title>A functionally conserved STORR gene fusion in Papaver species that diverged 16.8 million years ago.</title>
        <authorList>
            <person name="Catania T."/>
        </authorList>
    </citation>
    <scope>NUCLEOTIDE SEQUENCE</scope>
    <source>
        <strain evidence="11">S-188037</strain>
    </source>
</reference>
<dbReference type="Proteomes" id="UP001202328">
    <property type="component" value="Unassembled WGS sequence"/>
</dbReference>
<evidence type="ECO:0000256" key="1">
    <source>
        <dbReference type="ARBA" id="ARBA00004604"/>
    </source>
</evidence>
<dbReference type="InterPro" id="IPR033599">
    <property type="entry name" value="TAF1B/Rrn7"/>
</dbReference>
<comment type="subcellular location">
    <subcellularLocation>
        <location evidence="1">Nucleus</location>
        <location evidence="1">Nucleolus</location>
    </subcellularLocation>
</comment>
<evidence type="ECO:0000256" key="9">
    <source>
        <dbReference type="ARBA" id="ARBA00023242"/>
    </source>
</evidence>
<comment type="similarity">
    <text evidence="2">Belongs to the RRN7/TAF1B family.</text>
</comment>
<name>A0AAD4T2E0_9MAGN</name>
<evidence type="ECO:0000256" key="4">
    <source>
        <dbReference type="ARBA" id="ARBA00022771"/>
    </source>
</evidence>
<gene>
    <name evidence="11" type="ORF">MKW98_025020</name>
</gene>
<protein>
    <submittedName>
        <fullName evidence="11">Uncharacterized protein</fullName>
    </submittedName>
</protein>
<evidence type="ECO:0000256" key="7">
    <source>
        <dbReference type="ARBA" id="ARBA00023125"/>
    </source>
</evidence>
<dbReference type="EMBL" id="JAJJMB010007077">
    <property type="protein sequence ID" value="KAI3932300.1"/>
    <property type="molecule type" value="Genomic_DNA"/>
</dbReference>
<evidence type="ECO:0000313" key="12">
    <source>
        <dbReference type="Proteomes" id="UP001202328"/>
    </source>
</evidence>
<comment type="caution">
    <text evidence="11">The sequence shown here is derived from an EMBL/GenBank/DDBJ whole genome shotgun (WGS) entry which is preliminary data.</text>
</comment>
<keyword evidence="4" id="KW-0863">Zinc-finger</keyword>
<dbReference type="AlphaFoldDB" id="A0AAD4T2E0"/>
<dbReference type="GO" id="GO:0042790">
    <property type="term" value="P:nucleolar large rRNA transcription by RNA polymerase I"/>
    <property type="evidence" value="ECO:0007669"/>
    <property type="project" value="TreeGrafter"/>
</dbReference>
<keyword evidence="5" id="KW-0862">Zinc</keyword>
<evidence type="ECO:0000256" key="3">
    <source>
        <dbReference type="ARBA" id="ARBA00022723"/>
    </source>
</evidence>
<keyword evidence="7" id="KW-0238">DNA-binding</keyword>
<evidence type="ECO:0000256" key="6">
    <source>
        <dbReference type="ARBA" id="ARBA00023015"/>
    </source>
</evidence>
<organism evidence="11 12">
    <name type="scientific">Papaver atlanticum</name>
    <dbReference type="NCBI Taxonomy" id="357466"/>
    <lineage>
        <taxon>Eukaryota</taxon>
        <taxon>Viridiplantae</taxon>
        <taxon>Streptophyta</taxon>
        <taxon>Embryophyta</taxon>
        <taxon>Tracheophyta</taxon>
        <taxon>Spermatophyta</taxon>
        <taxon>Magnoliopsida</taxon>
        <taxon>Ranunculales</taxon>
        <taxon>Papaveraceae</taxon>
        <taxon>Papaveroideae</taxon>
        <taxon>Papaver</taxon>
    </lineage>
</organism>
<evidence type="ECO:0000256" key="2">
    <source>
        <dbReference type="ARBA" id="ARBA00006899"/>
    </source>
</evidence>
<dbReference type="PANTHER" id="PTHR31576">
    <property type="entry name" value="TATA BOX-BINDING PROTEIN-ASSOCIATED FACTOR RNA POLYMERASE I SUBUNIT B"/>
    <property type="match status" value="1"/>
</dbReference>
<keyword evidence="9" id="KW-0539">Nucleus</keyword>
<evidence type="ECO:0000256" key="10">
    <source>
        <dbReference type="SAM" id="MobiDB-lite"/>
    </source>
</evidence>
<evidence type="ECO:0000256" key="5">
    <source>
        <dbReference type="ARBA" id="ARBA00022833"/>
    </source>
</evidence>
<keyword evidence="8" id="KW-0804">Transcription</keyword>
<sequence length="322" mass="36547">MFRPLEFVGWRNLESQAGYIAECIGLELPPVNFDALPRRYLKQLKLRPGKILELASKIHLWSMPPDLWLSSSDDSTASRLCVMSIIMVAIRILYTINGFGEWENQTPPKSSGKRKLHKEKKKKTFLSSLDCTTFDAAALLTSLEVREVVFQPISDNREAIIVENLWSPYVKPEDFKQPEKTSSTKCSSVFEKGSTNNSTAGEPMLTRDGVSAGSIKNRSLNRLKLNMKENEFYYTPPRGDNAKTYKYLYYAPKNTSGPRIFVVNADYYILLRVCALVAEADVQDMHQAILMFEKRLAWIDGNIDKILKSLGDNVEALELSED</sequence>
<evidence type="ECO:0000256" key="8">
    <source>
        <dbReference type="ARBA" id="ARBA00023163"/>
    </source>
</evidence>
<dbReference type="GO" id="GO:0070860">
    <property type="term" value="C:RNA polymerase I core factor complex"/>
    <property type="evidence" value="ECO:0007669"/>
    <property type="project" value="InterPro"/>
</dbReference>
<dbReference type="GO" id="GO:0001164">
    <property type="term" value="F:RNA polymerase I core promoter sequence-specific DNA binding"/>
    <property type="evidence" value="ECO:0007669"/>
    <property type="project" value="InterPro"/>
</dbReference>
<keyword evidence="3" id="KW-0479">Metal-binding</keyword>
<keyword evidence="12" id="KW-1185">Reference proteome</keyword>
<feature type="compositionally biased region" description="Polar residues" evidence="10">
    <location>
        <begin position="180"/>
        <end position="200"/>
    </location>
</feature>
<proteinExistence type="inferred from homology"/>
<accession>A0AAD4T2E0</accession>
<keyword evidence="6" id="KW-0805">Transcription regulation</keyword>
<dbReference type="GO" id="GO:0008270">
    <property type="term" value="F:zinc ion binding"/>
    <property type="evidence" value="ECO:0007669"/>
    <property type="project" value="UniProtKB-KW"/>
</dbReference>
<evidence type="ECO:0000313" key="11">
    <source>
        <dbReference type="EMBL" id="KAI3932300.1"/>
    </source>
</evidence>
<dbReference type="PANTHER" id="PTHR31576:SF2">
    <property type="entry name" value="TATA BOX-BINDING PROTEIN-ASSOCIATED FACTOR RNA POLYMERASE I SUBUNIT B"/>
    <property type="match status" value="1"/>
</dbReference>
<feature type="region of interest" description="Disordered" evidence="10">
    <location>
        <begin position="177"/>
        <end position="205"/>
    </location>
</feature>